<keyword evidence="2" id="KW-1185">Reference proteome</keyword>
<gene>
    <name evidence="1" type="ORF">L1987_04075</name>
</gene>
<comment type="caution">
    <text evidence="1">The sequence shown here is derived from an EMBL/GenBank/DDBJ whole genome shotgun (WGS) entry which is preliminary data.</text>
</comment>
<name>A0ACB9KCJ4_9ASTR</name>
<proteinExistence type="predicted"/>
<dbReference type="Proteomes" id="UP001056120">
    <property type="component" value="Linkage Group LG01"/>
</dbReference>
<accession>A0ACB9KCJ4</accession>
<organism evidence="1 2">
    <name type="scientific">Smallanthus sonchifolius</name>
    <dbReference type="NCBI Taxonomy" id="185202"/>
    <lineage>
        <taxon>Eukaryota</taxon>
        <taxon>Viridiplantae</taxon>
        <taxon>Streptophyta</taxon>
        <taxon>Embryophyta</taxon>
        <taxon>Tracheophyta</taxon>
        <taxon>Spermatophyta</taxon>
        <taxon>Magnoliopsida</taxon>
        <taxon>eudicotyledons</taxon>
        <taxon>Gunneridae</taxon>
        <taxon>Pentapetalae</taxon>
        <taxon>asterids</taxon>
        <taxon>campanulids</taxon>
        <taxon>Asterales</taxon>
        <taxon>Asteraceae</taxon>
        <taxon>Asteroideae</taxon>
        <taxon>Heliantheae alliance</taxon>
        <taxon>Millerieae</taxon>
        <taxon>Smallanthus</taxon>
    </lineage>
</organism>
<protein>
    <submittedName>
        <fullName evidence="1">Uncharacterized protein</fullName>
    </submittedName>
</protein>
<evidence type="ECO:0000313" key="2">
    <source>
        <dbReference type="Proteomes" id="UP001056120"/>
    </source>
</evidence>
<reference evidence="2" key="1">
    <citation type="journal article" date="2022" name="Mol. Ecol. Resour.">
        <title>The genomes of chicory, endive, great burdock and yacon provide insights into Asteraceae palaeo-polyploidization history and plant inulin production.</title>
        <authorList>
            <person name="Fan W."/>
            <person name="Wang S."/>
            <person name="Wang H."/>
            <person name="Wang A."/>
            <person name="Jiang F."/>
            <person name="Liu H."/>
            <person name="Zhao H."/>
            <person name="Xu D."/>
            <person name="Zhang Y."/>
        </authorList>
    </citation>
    <scope>NUCLEOTIDE SEQUENCE [LARGE SCALE GENOMIC DNA]</scope>
    <source>
        <strain evidence="2">cv. Yunnan</strain>
    </source>
</reference>
<evidence type="ECO:0000313" key="1">
    <source>
        <dbReference type="EMBL" id="KAI3829943.1"/>
    </source>
</evidence>
<reference evidence="1 2" key="2">
    <citation type="journal article" date="2022" name="Mol. Ecol. Resour.">
        <title>The genomes of chicory, endive, great burdock and yacon provide insights into Asteraceae paleo-polyploidization history and plant inulin production.</title>
        <authorList>
            <person name="Fan W."/>
            <person name="Wang S."/>
            <person name="Wang H."/>
            <person name="Wang A."/>
            <person name="Jiang F."/>
            <person name="Liu H."/>
            <person name="Zhao H."/>
            <person name="Xu D."/>
            <person name="Zhang Y."/>
        </authorList>
    </citation>
    <scope>NUCLEOTIDE SEQUENCE [LARGE SCALE GENOMIC DNA]</scope>
    <source>
        <strain evidence="2">cv. Yunnan</strain>
        <tissue evidence="1">Leaves</tissue>
    </source>
</reference>
<sequence length="180" mass="19899">MSIKAEDHRFSRSSRRLSSEMSIHLSPGEVYYGGAPVAVPFKWESQPGTPRVRFHETPLPPLTLPPSFLFNSPKTPNKKMSKPKGGFLHAVLPRLTSTRKNPNSPVSSASSDSSSLFSLSSYSDFASSLYTPNNHRQTQRKSFDDQDGFGSPVSSLCFRIRRAATPKSTHPRSTESNTRG</sequence>
<dbReference type="EMBL" id="CM042018">
    <property type="protein sequence ID" value="KAI3829943.1"/>
    <property type="molecule type" value="Genomic_DNA"/>
</dbReference>